<reference evidence="9" key="1">
    <citation type="journal article" date="2023" name="Mol. Phylogenet. Evol.">
        <title>Genome-scale phylogeny and comparative genomics of the fungal order Sordariales.</title>
        <authorList>
            <person name="Hensen N."/>
            <person name="Bonometti L."/>
            <person name="Westerberg I."/>
            <person name="Brannstrom I.O."/>
            <person name="Guillou S."/>
            <person name="Cros-Aarteil S."/>
            <person name="Calhoun S."/>
            <person name="Haridas S."/>
            <person name="Kuo A."/>
            <person name="Mondo S."/>
            <person name="Pangilinan J."/>
            <person name="Riley R."/>
            <person name="LaButti K."/>
            <person name="Andreopoulos B."/>
            <person name="Lipzen A."/>
            <person name="Chen C."/>
            <person name="Yan M."/>
            <person name="Daum C."/>
            <person name="Ng V."/>
            <person name="Clum A."/>
            <person name="Steindorff A."/>
            <person name="Ohm R.A."/>
            <person name="Martin F."/>
            <person name="Silar P."/>
            <person name="Natvig D.O."/>
            <person name="Lalanne C."/>
            <person name="Gautier V."/>
            <person name="Ament-Velasquez S.L."/>
            <person name="Kruys A."/>
            <person name="Hutchinson M.I."/>
            <person name="Powell A.J."/>
            <person name="Barry K."/>
            <person name="Miller A.N."/>
            <person name="Grigoriev I.V."/>
            <person name="Debuchy R."/>
            <person name="Gladieux P."/>
            <person name="Hiltunen Thoren M."/>
            <person name="Johannesson H."/>
        </authorList>
    </citation>
    <scope>NUCLEOTIDE SEQUENCE</scope>
    <source>
        <strain evidence="9">CBS 123565</strain>
    </source>
</reference>
<evidence type="ECO:0000259" key="8">
    <source>
        <dbReference type="Pfam" id="PF00881"/>
    </source>
</evidence>
<sequence length="250" mass="27452">MQRLSRSLLRAIPRTTRPSTPHTTTPFTPLTTTTATPNIAAMATTTPALSADTFLSLIKNRRTFYPLNKDLAIPPARIQELVGEALQHMPSAFNSQSNRAVVLFGAEHDKFWAMTADILKTVVPEAAWEAKSNKLAMFRAGAGTVLFFEDLTVVKELQEKYALYADRFPIWAGHTSAMLQFAVWTVLEAEGLGANLQHLNPLVDAKVVETWGVPATWKLNSQLVFGGKTVDDAGPKTFAPLEEKLKVFGA</sequence>
<keyword evidence="6" id="KW-0539">Nucleus</keyword>
<name>A0AAN6UTY4_9PEZI</name>
<keyword evidence="10" id="KW-1185">Reference proteome</keyword>
<dbReference type="GO" id="GO:0034599">
    <property type="term" value="P:cellular response to oxidative stress"/>
    <property type="evidence" value="ECO:0007669"/>
    <property type="project" value="InterPro"/>
</dbReference>
<gene>
    <name evidence="9" type="ORF">BT67DRAFT_437896</name>
</gene>
<keyword evidence="5" id="KW-0560">Oxidoreductase</keyword>
<accession>A0AAN6UTY4</accession>
<dbReference type="GO" id="GO:0005737">
    <property type="term" value="C:cytoplasm"/>
    <property type="evidence" value="ECO:0007669"/>
    <property type="project" value="UniProtKB-SubCell"/>
</dbReference>
<dbReference type="EMBL" id="MU853401">
    <property type="protein sequence ID" value="KAK4138570.1"/>
    <property type="molecule type" value="Genomic_DNA"/>
</dbReference>
<evidence type="ECO:0000256" key="6">
    <source>
        <dbReference type="ARBA" id="ARBA00023242"/>
    </source>
</evidence>
<feature type="domain" description="Nitroreductase" evidence="8">
    <location>
        <begin position="58"/>
        <end position="226"/>
    </location>
</feature>
<proteinExistence type="inferred from homology"/>
<evidence type="ECO:0000256" key="3">
    <source>
        <dbReference type="ARBA" id="ARBA00007118"/>
    </source>
</evidence>
<keyword evidence="4" id="KW-0963">Cytoplasm</keyword>
<comment type="subcellular location">
    <subcellularLocation>
        <location evidence="2">Cytoplasm</location>
    </subcellularLocation>
    <subcellularLocation>
        <location evidence="1">Nucleus</location>
    </subcellularLocation>
</comment>
<evidence type="ECO:0000256" key="7">
    <source>
        <dbReference type="SAM" id="MobiDB-lite"/>
    </source>
</evidence>
<dbReference type="InterPro" id="IPR029479">
    <property type="entry name" value="Nitroreductase"/>
</dbReference>
<dbReference type="Proteomes" id="UP001304895">
    <property type="component" value="Unassembled WGS sequence"/>
</dbReference>
<protein>
    <submittedName>
        <fullName evidence="9">Nitroreductase family protein</fullName>
    </submittedName>
</protein>
<evidence type="ECO:0000256" key="1">
    <source>
        <dbReference type="ARBA" id="ARBA00004123"/>
    </source>
</evidence>
<comment type="similarity">
    <text evidence="3">Belongs to the nitroreductase family.</text>
</comment>
<dbReference type="PANTHER" id="PTHR43035:SF1">
    <property type="entry name" value="FATTY ACID REPRESSION MUTANT PROTEIN 2-RELATED"/>
    <property type="match status" value="1"/>
</dbReference>
<dbReference type="AlphaFoldDB" id="A0AAN6UTY4"/>
<evidence type="ECO:0000256" key="5">
    <source>
        <dbReference type="ARBA" id="ARBA00023002"/>
    </source>
</evidence>
<organism evidence="9 10">
    <name type="scientific">Trichocladium antarcticum</name>
    <dbReference type="NCBI Taxonomy" id="1450529"/>
    <lineage>
        <taxon>Eukaryota</taxon>
        <taxon>Fungi</taxon>
        <taxon>Dikarya</taxon>
        <taxon>Ascomycota</taxon>
        <taxon>Pezizomycotina</taxon>
        <taxon>Sordariomycetes</taxon>
        <taxon>Sordariomycetidae</taxon>
        <taxon>Sordariales</taxon>
        <taxon>Chaetomiaceae</taxon>
        <taxon>Trichocladium</taxon>
    </lineage>
</organism>
<comment type="caution">
    <text evidence="9">The sequence shown here is derived from an EMBL/GenBank/DDBJ whole genome shotgun (WGS) entry which is preliminary data.</text>
</comment>
<feature type="region of interest" description="Disordered" evidence="7">
    <location>
        <begin position="1"/>
        <end position="31"/>
    </location>
</feature>
<evidence type="ECO:0000256" key="2">
    <source>
        <dbReference type="ARBA" id="ARBA00004496"/>
    </source>
</evidence>
<feature type="compositionally biased region" description="Low complexity" evidence="7">
    <location>
        <begin position="15"/>
        <end position="31"/>
    </location>
</feature>
<dbReference type="InterPro" id="IPR000415">
    <property type="entry name" value="Nitroreductase-like"/>
</dbReference>
<dbReference type="PANTHER" id="PTHR43035">
    <property type="entry name" value="FATTY ACID REPRESSION MUTANT PROTEIN 2-RELATED"/>
    <property type="match status" value="1"/>
</dbReference>
<dbReference type="Gene3D" id="3.40.109.10">
    <property type="entry name" value="NADH Oxidase"/>
    <property type="match status" value="1"/>
</dbReference>
<evidence type="ECO:0000313" key="10">
    <source>
        <dbReference type="Proteomes" id="UP001304895"/>
    </source>
</evidence>
<evidence type="ECO:0000256" key="4">
    <source>
        <dbReference type="ARBA" id="ARBA00022490"/>
    </source>
</evidence>
<reference evidence="9" key="2">
    <citation type="submission" date="2023-05" db="EMBL/GenBank/DDBJ databases">
        <authorList>
            <consortium name="Lawrence Berkeley National Laboratory"/>
            <person name="Steindorff A."/>
            <person name="Hensen N."/>
            <person name="Bonometti L."/>
            <person name="Westerberg I."/>
            <person name="Brannstrom I.O."/>
            <person name="Guillou S."/>
            <person name="Cros-Aarteil S."/>
            <person name="Calhoun S."/>
            <person name="Haridas S."/>
            <person name="Kuo A."/>
            <person name="Mondo S."/>
            <person name="Pangilinan J."/>
            <person name="Riley R."/>
            <person name="Labutti K."/>
            <person name="Andreopoulos B."/>
            <person name="Lipzen A."/>
            <person name="Chen C."/>
            <person name="Yanf M."/>
            <person name="Daum C."/>
            <person name="Ng V."/>
            <person name="Clum A."/>
            <person name="Ohm R."/>
            <person name="Martin F."/>
            <person name="Silar P."/>
            <person name="Natvig D."/>
            <person name="Lalanne C."/>
            <person name="Gautier V."/>
            <person name="Ament-Velasquez S.L."/>
            <person name="Kruys A."/>
            <person name="Hutchinson M.I."/>
            <person name="Powell A.J."/>
            <person name="Barry K."/>
            <person name="Miller A.N."/>
            <person name="Grigoriev I.V."/>
            <person name="Debuchy R."/>
            <person name="Gladieux P."/>
            <person name="Thoren M.H."/>
            <person name="Johannesson H."/>
        </authorList>
    </citation>
    <scope>NUCLEOTIDE SEQUENCE</scope>
    <source>
        <strain evidence="9">CBS 123565</strain>
    </source>
</reference>
<dbReference type="CDD" id="cd02140">
    <property type="entry name" value="Frm2-like"/>
    <property type="match status" value="1"/>
</dbReference>
<dbReference type="InterPro" id="IPR033877">
    <property type="entry name" value="Frm2/Hbn1"/>
</dbReference>
<evidence type="ECO:0000313" key="9">
    <source>
        <dbReference type="EMBL" id="KAK4138570.1"/>
    </source>
</evidence>
<dbReference type="SUPFAM" id="SSF55469">
    <property type="entry name" value="FMN-dependent nitroreductase-like"/>
    <property type="match status" value="1"/>
</dbReference>
<dbReference type="Pfam" id="PF00881">
    <property type="entry name" value="Nitroreductase"/>
    <property type="match status" value="1"/>
</dbReference>
<dbReference type="FunFam" id="3.40.109.10:FF:000001">
    <property type="entry name" value="Nitroreductase family"/>
    <property type="match status" value="1"/>
</dbReference>
<dbReference type="GO" id="GO:0016491">
    <property type="term" value="F:oxidoreductase activity"/>
    <property type="evidence" value="ECO:0007669"/>
    <property type="project" value="UniProtKB-KW"/>
</dbReference>
<dbReference type="GO" id="GO:0005634">
    <property type="term" value="C:nucleus"/>
    <property type="evidence" value="ECO:0007669"/>
    <property type="project" value="UniProtKB-SubCell"/>
</dbReference>